<sequence>MVTSMLRLSEIMFKKIPESLILFIARFSIAAVFWKSGQTKIEGFSLDLISMEAQLGWPQLKESTLFLFEYEYNLPLISASLAALLATIAEHLLPILILTGFFTRFAAFGLAGMTLVIQFLVYPDAYPTHGTWLVIALLLMYRGAGMFSLDHLLLKRQASNALAE</sequence>
<comment type="caution">
    <text evidence="8">The sequence shown here is derived from an EMBL/GenBank/DDBJ whole genome shotgun (WGS) entry which is preliminary data.</text>
</comment>
<reference evidence="9" key="1">
    <citation type="submission" date="2023-07" db="EMBL/GenBank/DDBJ databases">
        <title>Marinomonas vulgaris A79, complete genome.</title>
        <authorList>
            <person name="Ying J.-J."/>
        </authorList>
    </citation>
    <scope>NUCLEOTIDE SEQUENCE [LARGE SCALE GENOMIC DNA]</scope>
    <source>
        <strain evidence="9">A79</strain>
    </source>
</reference>
<dbReference type="RefSeq" id="WP_211536718.1">
    <property type="nucleotide sequence ID" value="NZ_JAGSSV010000012.1"/>
</dbReference>
<evidence type="ECO:0000256" key="4">
    <source>
        <dbReference type="ARBA" id="ARBA00022692"/>
    </source>
</evidence>
<evidence type="ECO:0000313" key="8">
    <source>
        <dbReference type="EMBL" id="MBR7889393.1"/>
    </source>
</evidence>
<dbReference type="Pfam" id="PF07681">
    <property type="entry name" value="DoxX"/>
    <property type="match status" value="1"/>
</dbReference>
<dbReference type="InterPro" id="IPR051907">
    <property type="entry name" value="DoxX-like_oxidoreductase"/>
</dbReference>
<feature type="transmembrane region" description="Helical" evidence="7">
    <location>
        <begin position="20"/>
        <end position="37"/>
    </location>
</feature>
<evidence type="ECO:0000256" key="6">
    <source>
        <dbReference type="ARBA" id="ARBA00023136"/>
    </source>
</evidence>
<keyword evidence="6 7" id="KW-0472">Membrane</keyword>
<evidence type="ECO:0000256" key="3">
    <source>
        <dbReference type="ARBA" id="ARBA00022475"/>
    </source>
</evidence>
<evidence type="ECO:0000256" key="5">
    <source>
        <dbReference type="ARBA" id="ARBA00022989"/>
    </source>
</evidence>
<feature type="transmembrane region" description="Helical" evidence="7">
    <location>
        <begin position="129"/>
        <end position="149"/>
    </location>
</feature>
<accession>A0ABS5HCK3</accession>
<proteinExistence type="inferred from homology"/>
<dbReference type="PANTHER" id="PTHR33452">
    <property type="entry name" value="OXIDOREDUCTASE CATD-RELATED"/>
    <property type="match status" value="1"/>
</dbReference>
<evidence type="ECO:0000256" key="2">
    <source>
        <dbReference type="ARBA" id="ARBA00006679"/>
    </source>
</evidence>
<dbReference type="PANTHER" id="PTHR33452:SF1">
    <property type="entry name" value="INNER MEMBRANE PROTEIN YPHA-RELATED"/>
    <property type="match status" value="1"/>
</dbReference>
<dbReference type="EMBL" id="JAGSSV010000012">
    <property type="protein sequence ID" value="MBR7889393.1"/>
    <property type="molecule type" value="Genomic_DNA"/>
</dbReference>
<feature type="transmembrane region" description="Helical" evidence="7">
    <location>
        <begin position="76"/>
        <end position="98"/>
    </location>
</feature>
<keyword evidence="3" id="KW-1003">Cell membrane</keyword>
<evidence type="ECO:0000256" key="7">
    <source>
        <dbReference type="SAM" id="Phobius"/>
    </source>
</evidence>
<dbReference type="Proteomes" id="UP000679722">
    <property type="component" value="Unassembled WGS sequence"/>
</dbReference>
<comment type="similarity">
    <text evidence="2">Belongs to the DoxX family.</text>
</comment>
<evidence type="ECO:0000256" key="1">
    <source>
        <dbReference type="ARBA" id="ARBA00004651"/>
    </source>
</evidence>
<protein>
    <submittedName>
        <fullName evidence="8">DoxX family protein</fullName>
    </submittedName>
</protein>
<dbReference type="InterPro" id="IPR032808">
    <property type="entry name" value="DoxX"/>
</dbReference>
<feature type="transmembrane region" description="Helical" evidence="7">
    <location>
        <begin position="105"/>
        <end position="123"/>
    </location>
</feature>
<evidence type="ECO:0000313" key="9">
    <source>
        <dbReference type="Proteomes" id="UP000679722"/>
    </source>
</evidence>
<organism evidence="8 9">
    <name type="scientific">Marinomonas vulgaris</name>
    <dbReference type="NCBI Taxonomy" id="2823372"/>
    <lineage>
        <taxon>Bacteria</taxon>
        <taxon>Pseudomonadati</taxon>
        <taxon>Pseudomonadota</taxon>
        <taxon>Gammaproteobacteria</taxon>
        <taxon>Oceanospirillales</taxon>
        <taxon>Oceanospirillaceae</taxon>
        <taxon>Marinomonas</taxon>
    </lineage>
</organism>
<name>A0ABS5HCK3_9GAMM</name>
<gene>
    <name evidence="8" type="ORF">J9B83_10620</name>
</gene>
<comment type="subcellular location">
    <subcellularLocation>
        <location evidence="1">Cell membrane</location>
        <topology evidence="1">Multi-pass membrane protein</topology>
    </subcellularLocation>
</comment>
<keyword evidence="9" id="KW-1185">Reference proteome</keyword>
<keyword evidence="4 7" id="KW-0812">Transmembrane</keyword>
<keyword evidence="5 7" id="KW-1133">Transmembrane helix</keyword>